<dbReference type="Proteomes" id="UP001189429">
    <property type="component" value="Unassembled WGS sequence"/>
</dbReference>
<name>A0ABN9X483_9DINO</name>
<evidence type="ECO:0000313" key="1">
    <source>
        <dbReference type="EMBL" id="CAK0892777.1"/>
    </source>
</evidence>
<gene>
    <name evidence="1" type="ORF">PCOR1329_LOCUS72339</name>
</gene>
<dbReference type="EMBL" id="CAUYUJ010019660">
    <property type="protein sequence ID" value="CAK0892777.1"/>
    <property type="molecule type" value="Genomic_DNA"/>
</dbReference>
<protein>
    <submittedName>
        <fullName evidence="1">Uncharacterized protein</fullName>
    </submittedName>
</protein>
<proteinExistence type="predicted"/>
<sequence>MERAPLEIRAVVKAYVSKVAPSASAFDFLILVPRNFQDKLANVLAPEAGHGGMSVGRITQMVDQHEAVVIPPVYKTKEHGDLTRVLGHLRAAHPDTFVFLVQLPHRFGTKLTRATSVH</sequence>
<keyword evidence="2" id="KW-1185">Reference proteome</keyword>
<organism evidence="1 2">
    <name type="scientific">Prorocentrum cordatum</name>
    <dbReference type="NCBI Taxonomy" id="2364126"/>
    <lineage>
        <taxon>Eukaryota</taxon>
        <taxon>Sar</taxon>
        <taxon>Alveolata</taxon>
        <taxon>Dinophyceae</taxon>
        <taxon>Prorocentrales</taxon>
        <taxon>Prorocentraceae</taxon>
        <taxon>Prorocentrum</taxon>
    </lineage>
</organism>
<reference evidence="1" key="1">
    <citation type="submission" date="2023-10" db="EMBL/GenBank/DDBJ databases">
        <authorList>
            <person name="Chen Y."/>
            <person name="Shah S."/>
            <person name="Dougan E. K."/>
            <person name="Thang M."/>
            <person name="Chan C."/>
        </authorList>
    </citation>
    <scope>NUCLEOTIDE SEQUENCE [LARGE SCALE GENOMIC DNA]</scope>
</reference>
<accession>A0ABN9X483</accession>
<evidence type="ECO:0000313" key="2">
    <source>
        <dbReference type="Proteomes" id="UP001189429"/>
    </source>
</evidence>
<comment type="caution">
    <text evidence="1">The sequence shown here is derived from an EMBL/GenBank/DDBJ whole genome shotgun (WGS) entry which is preliminary data.</text>
</comment>